<dbReference type="EMBL" id="QASA01000001">
    <property type="protein sequence ID" value="RDC62429.1"/>
    <property type="molecule type" value="Genomic_DNA"/>
</dbReference>
<dbReference type="PANTHER" id="PTHR43162:SF1">
    <property type="entry name" value="PRESTALK A DIFFERENTIATION PROTEIN A"/>
    <property type="match status" value="1"/>
</dbReference>
<name>A0A369QHS6_9BACT</name>
<keyword evidence="3" id="KW-1185">Reference proteome</keyword>
<dbReference type="Gene3D" id="3.40.50.720">
    <property type="entry name" value="NAD(P)-binding Rossmann-like Domain"/>
    <property type="match status" value="1"/>
</dbReference>
<comment type="caution">
    <text evidence="2">The sequence shown here is derived from an EMBL/GenBank/DDBJ whole genome shotgun (WGS) entry which is preliminary data.</text>
</comment>
<dbReference type="Pfam" id="PF13460">
    <property type="entry name" value="NAD_binding_10"/>
    <property type="match status" value="1"/>
</dbReference>
<evidence type="ECO:0000313" key="2">
    <source>
        <dbReference type="EMBL" id="RDC62429.1"/>
    </source>
</evidence>
<organism evidence="2 3">
    <name type="scientific">Adhaeribacter pallidiroseus</name>
    <dbReference type="NCBI Taxonomy" id="2072847"/>
    <lineage>
        <taxon>Bacteria</taxon>
        <taxon>Pseudomonadati</taxon>
        <taxon>Bacteroidota</taxon>
        <taxon>Cytophagia</taxon>
        <taxon>Cytophagales</taxon>
        <taxon>Hymenobacteraceae</taxon>
        <taxon>Adhaeribacter</taxon>
    </lineage>
</organism>
<feature type="domain" description="NAD(P)-binding" evidence="1">
    <location>
        <begin position="7"/>
        <end position="117"/>
    </location>
</feature>
<gene>
    <name evidence="2" type="ORF">AHMF7616_01023</name>
</gene>
<reference evidence="2 3" key="1">
    <citation type="submission" date="2018-04" db="EMBL/GenBank/DDBJ databases">
        <title>Adhaeribacter sp. HMF7616 genome sequencing and assembly.</title>
        <authorList>
            <person name="Kang H."/>
            <person name="Kang J."/>
            <person name="Cha I."/>
            <person name="Kim H."/>
            <person name="Joh K."/>
        </authorList>
    </citation>
    <scope>NUCLEOTIDE SEQUENCE [LARGE SCALE GENOMIC DNA]</scope>
    <source>
        <strain evidence="2 3">HMF7616</strain>
    </source>
</reference>
<dbReference type="InterPro" id="IPR016040">
    <property type="entry name" value="NAD(P)-bd_dom"/>
</dbReference>
<dbReference type="PANTHER" id="PTHR43162">
    <property type="match status" value="1"/>
</dbReference>
<sequence>MKITLTGSLGNIGQPLTENLIAKRHSITVVSSNSEKKGYIEALGAKPAIGTIENVDFLTQAFTGADAVYLMEPPVSFFDHTLNITDYYSNLGHNFVQAIRQSGVKRVVHLSSIGAHLGKGNGILLFHHLVESILKKLSSDVVLIHIRPLAFYYNLVGFLPVIKNSGLIAANYGGDDLIPWVSPIDIAAVIAEELTTLTEEKKIRYVVSDELTCNRTASILGAAIGKPDLKWVVISDEQMQSRLESIGVAPHLAAGLVEMNAAMHSGKLFEDYNQNLPAVFGKVKMTDYAQEFAAIFKNNK</sequence>
<dbReference type="AlphaFoldDB" id="A0A369QHS6"/>
<evidence type="ECO:0000259" key="1">
    <source>
        <dbReference type="Pfam" id="PF13460"/>
    </source>
</evidence>
<evidence type="ECO:0000313" key="3">
    <source>
        <dbReference type="Proteomes" id="UP000253919"/>
    </source>
</evidence>
<dbReference type="InterPro" id="IPR051604">
    <property type="entry name" value="Ergot_Alk_Oxidoreductase"/>
</dbReference>
<dbReference type="Gene3D" id="3.90.25.10">
    <property type="entry name" value="UDP-galactose 4-epimerase, domain 1"/>
    <property type="match status" value="1"/>
</dbReference>
<accession>A0A369QHS6</accession>
<dbReference type="SUPFAM" id="SSF51735">
    <property type="entry name" value="NAD(P)-binding Rossmann-fold domains"/>
    <property type="match status" value="1"/>
</dbReference>
<proteinExistence type="predicted"/>
<dbReference type="Proteomes" id="UP000253919">
    <property type="component" value="Unassembled WGS sequence"/>
</dbReference>
<dbReference type="OrthoDB" id="2149806at2"/>
<dbReference type="RefSeq" id="WP_115371874.1">
    <property type="nucleotide sequence ID" value="NZ_QASA01000001.1"/>
</dbReference>
<protein>
    <recommendedName>
        <fullName evidence="1">NAD(P)-binding domain-containing protein</fullName>
    </recommendedName>
</protein>
<dbReference type="InterPro" id="IPR036291">
    <property type="entry name" value="NAD(P)-bd_dom_sf"/>
</dbReference>